<dbReference type="InterPro" id="IPR003593">
    <property type="entry name" value="AAA+_ATPase"/>
</dbReference>
<proteinExistence type="predicted"/>
<feature type="domain" description="ABC transporter" evidence="5">
    <location>
        <begin position="337"/>
        <end position="543"/>
    </location>
</feature>
<feature type="coiled-coil region" evidence="4">
    <location>
        <begin position="244"/>
        <end position="271"/>
    </location>
</feature>
<dbReference type="Pfam" id="PF00005">
    <property type="entry name" value="ABC_tran"/>
    <property type="match status" value="2"/>
</dbReference>
<keyword evidence="4" id="KW-0175">Coiled coil</keyword>
<reference evidence="6" key="1">
    <citation type="journal article" date="2021" name="PeerJ">
        <title>Extensive microbial diversity within the chicken gut microbiome revealed by metagenomics and culture.</title>
        <authorList>
            <person name="Gilroy R."/>
            <person name="Ravi A."/>
            <person name="Getino M."/>
            <person name="Pursley I."/>
            <person name="Horton D.L."/>
            <person name="Alikhan N.F."/>
            <person name="Baker D."/>
            <person name="Gharbi K."/>
            <person name="Hall N."/>
            <person name="Watson M."/>
            <person name="Adriaenssens E.M."/>
            <person name="Foster-Nyarko E."/>
            <person name="Jarju S."/>
            <person name="Secka A."/>
            <person name="Antonio M."/>
            <person name="Oren A."/>
            <person name="Chaudhuri R.R."/>
            <person name="La Ragione R."/>
            <person name="Hildebrand F."/>
            <person name="Pallen M.J."/>
        </authorList>
    </citation>
    <scope>NUCLEOTIDE SEQUENCE</scope>
    <source>
        <strain evidence="6">CHK160-9182</strain>
    </source>
</reference>
<evidence type="ECO:0000259" key="5">
    <source>
        <dbReference type="PROSITE" id="PS50893"/>
    </source>
</evidence>
<dbReference type="PROSITE" id="PS50893">
    <property type="entry name" value="ABC_TRANSPORTER_2"/>
    <property type="match status" value="2"/>
</dbReference>
<evidence type="ECO:0000256" key="4">
    <source>
        <dbReference type="SAM" id="Coils"/>
    </source>
</evidence>
<dbReference type="InterPro" id="IPR027417">
    <property type="entry name" value="P-loop_NTPase"/>
</dbReference>
<feature type="domain" description="ABC transporter" evidence="5">
    <location>
        <begin position="5"/>
        <end position="238"/>
    </location>
</feature>
<keyword evidence="1" id="KW-0677">Repeat</keyword>
<protein>
    <submittedName>
        <fullName evidence="6">ATP-binding cassette domain-containing protein</fullName>
    </submittedName>
</protein>
<dbReference type="PANTHER" id="PTHR19211:SF6">
    <property type="entry name" value="BLL7188 PROTEIN"/>
    <property type="match status" value="1"/>
</dbReference>
<name>A0A9D1Q533_9GAMM</name>
<evidence type="ECO:0000313" key="7">
    <source>
        <dbReference type="Proteomes" id="UP000823934"/>
    </source>
</evidence>
<dbReference type="InterPro" id="IPR003439">
    <property type="entry name" value="ABC_transporter-like_ATP-bd"/>
</dbReference>
<evidence type="ECO:0000313" key="6">
    <source>
        <dbReference type="EMBL" id="HIW05742.1"/>
    </source>
</evidence>
<dbReference type="InterPro" id="IPR017871">
    <property type="entry name" value="ABC_transporter-like_CS"/>
</dbReference>
<evidence type="ECO:0000256" key="3">
    <source>
        <dbReference type="ARBA" id="ARBA00022840"/>
    </source>
</evidence>
<dbReference type="AlphaFoldDB" id="A0A9D1Q533"/>
<dbReference type="SMART" id="SM00382">
    <property type="entry name" value="AAA"/>
    <property type="match status" value="2"/>
</dbReference>
<dbReference type="Gene3D" id="3.40.50.300">
    <property type="entry name" value="P-loop containing nucleotide triphosphate hydrolases"/>
    <property type="match status" value="2"/>
</dbReference>
<accession>A0A9D1Q533</accession>
<dbReference type="PROSITE" id="PS00211">
    <property type="entry name" value="ABC_TRANSPORTER_1"/>
    <property type="match status" value="1"/>
</dbReference>
<dbReference type="InterPro" id="IPR050611">
    <property type="entry name" value="ABCF"/>
</dbReference>
<dbReference type="Proteomes" id="UP000823934">
    <property type="component" value="Unassembled WGS sequence"/>
</dbReference>
<dbReference type="GO" id="GO:0016887">
    <property type="term" value="F:ATP hydrolysis activity"/>
    <property type="evidence" value="ECO:0007669"/>
    <property type="project" value="InterPro"/>
</dbReference>
<evidence type="ECO:0000256" key="2">
    <source>
        <dbReference type="ARBA" id="ARBA00022741"/>
    </source>
</evidence>
<evidence type="ECO:0000256" key="1">
    <source>
        <dbReference type="ARBA" id="ARBA00022737"/>
    </source>
</evidence>
<keyword evidence="2" id="KW-0547">Nucleotide-binding</keyword>
<organism evidence="6 7">
    <name type="scientific">Candidatus Ignatzschineria merdigallinarum</name>
    <dbReference type="NCBI Taxonomy" id="2838621"/>
    <lineage>
        <taxon>Bacteria</taxon>
        <taxon>Pseudomonadati</taxon>
        <taxon>Pseudomonadota</taxon>
        <taxon>Gammaproteobacteria</taxon>
        <taxon>Cardiobacteriales</taxon>
        <taxon>Ignatzschineriaceae</taxon>
        <taxon>Ignatzschineria</taxon>
    </lineage>
</organism>
<sequence>MSKFLQLYDISYQLPNGNILFSQVSGSFSAKITALIGRNGVGKSLLAQILSGEIKPTQGTVLNADSSYYLPQTYEISADTTISDLLGIQDILDALVRISLGSIDEADFSLVGDHWNIESEAVALLTKWGLSAYSLQSPATQLSGGEQMRIRIAAAFLSAKTTLILDEPSNHLDLHYKSKLWEMIQAWSGEVILITHDRYLLDQVDVIAELTKEGLIWFQGSFAEFRVLREAEKQRAIDELATIKIEEKKRLKVAQQQLERQQKRSAEANRARGNQNQAKILMDAQKNRSDHTSGKMQLKYDRAKEVGRARIETAQKAVEPTANIVLHQMEKAAHQSAIIAEITDLKLPFVMPQVAPLSLTIRSGERMAIVGRNGIGKSLLLKVIAGLIPAADGVIETFSPAVYLDQHLSLLDPNKSVLEQISQNRTKEEISQLRMQLSQLGLPAKDIEKPSMHLSGGERLKSALALILYGQSPVELLMLDEPNNHLDLESLAALESMLQQYHGALMVVSHDSIFLETIGIDQYLTVTDQAWEVSYKMPDLRRDF</sequence>
<reference evidence="6" key="2">
    <citation type="submission" date="2021-04" db="EMBL/GenBank/DDBJ databases">
        <authorList>
            <person name="Gilroy R."/>
        </authorList>
    </citation>
    <scope>NUCLEOTIDE SEQUENCE</scope>
    <source>
        <strain evidence="6">CHK160-9182</strain>
    </source>
</reference>
<dbReference type="SUPFAM" id="SSF52540">
    <property type="entry name" value="P-loop containing nucleoside triphosphate hydrolases"/>
    <property type="match status" value="2"/>
</dbReference>
<dbReference type="CDD" id="cd03221">
    <property type="entry name" value="ABCF_EF-3"/>
    <property type="match status" value="1"/>
</dbReference>
<comment type="caution">
    <text evidence="6">The sequence shown here is derived from an EMBL/GenBank/DDBJ whole genome shotgun (WGS) entry which is preliminary data.</text>
</comment>
<gene>
    <name evidence="6" type="ORF">H9889_00215</name>
</gene>
<keyword evidence="3 6" id="KW-0067">ATP-binding</keyword>
<dbReference type="EMBL" id="DXHP01000004">
    <property type="protein sequence ID" value="HIW05742.1"/>
    <property type="molecule type" value="Genomic_DNA"/>
</dbReference>
<dbReference type="GO" id="GO:0005524">
    <property type="term" value="F:ATP binding"/>
    <property type="evidence" value="ECO:0007669"/>
    <property type="project" value="UniProtKB-KW"/>
</dbReference>
<dbReference type="PANTHER" id="PTHR19211">
    <property type="entry name" value="ATP-BINDING TRANSPORT PROTEIN-RELATED"/>
    <property type="match status" value="1"/>
</dbReference>